<sequence length="244" mass="27887">MLDLNLSTSVDICQGDHPHVQQDNTHKRKAIMSLLEERRRAITLPVTSAAFFKGVLIAPHLNVGARAIGAHGYDHGHSGSASVKSHSNFQVPRFGACNLVNSTISGIIHQMSVQAIPTLAHQQQFGSSSRIEGFAPTMDLNLVEHPLCHWGNGALEPDWWIRTRRSMLQELQMKNEDYPWRSVWTPHMRMRVMEEEGFKGLEQDKDSTRIKGQKSRRYRIKRTEEQRIVDEEVTNKGQEFHFIK</sequence>
<reference evidence="1" key="1">
    <citation type="submission" date="2022-06" db="EMBL/GenBank/DDBJ databases">
        <authorList>
            <consortium name="SYNGENTA / RWTH Aachen University"/>
        </authorList>
    </citation>
    <scope>NUCLEOTIDE SEQUENCE</scope>
</reference>
<proteinExistence type="predicted"/>
<accession>A0AAV0B881</accession>
<gene>
    <name evidence="1" type="ORF">PPACK8108_LOCUS15119</name>
</gene>
<dbReference type="Proteomes" id="UP001153365">
    <property type="component" value="Unassembled WGS sequence"/>
</dbReference>
<dbReference type="EMBL" id="CALTRL010003990">
    <property type="protein sequence ID" value="CAH7682288.1"/>
    <property type="molecule type" value="Genomic_DNA"/>
</dbReference>
<organism evidence="1 2">
    <name type="scientific">Phakopsora pachyrhizi</name>
    <name type="common">Asian soybean rust disease fungus</name>
    <dbReference type="NCBI Taxonomy" id="170000"/>
    <lineage>
        <taxon>Eukaryota</taxon>
        <taxon>Fungi</taxon>
        <taxon>Dikarya</taxon>
        <taxon>Basidiomycota</taxon>
        <taxon>Pucciniomycotina</taxon>
        <taxon>Pucciniomycetes</taxon>
        <taxon>Pucciniales</taxon>
        <taxon>Phakopsoraceae</taxon>
        <taxon>Phakopsora</taxon>
    </lineage>
</organism>
<protein>
    <submittedName>
        <fullName evidence="1">Uncharacterized protein</fullName>
    </submittedName>
</protein>
<keyword evidence="2" id="KW-1185">Reference proteome</keyword>
<dbReference type="AlphaFoldDB" id="A0AAV0B881"/>
<name>A0AAV0B881_PHAPC</name>
<comment type="caution">
    <text evidence="1">The sequence shown here is derived from an EMBL/GenBank/DDBJ whole genome shotgun (WGS) entry which is preliminary data.</text>
</comment>
<evidence type="ECO:0000313" key="2">
    <source>
        <dbReference type="Proteomes" id="UP001153365"/>
    </source>
</evidence>
<evidence type="ECO:0000313" key="1">
    <source>
        <dbReference type="EMBL" id="CAH7682288.1"/>
    </source>
</evidence>